<evidence type="ECO:0000256" key="4">
    <source>
        <dbReference type="ARBA" id="ARBA00022777"/>
    </source>
</evidence>
<reference evidence="9 10" key="1">
    <citation type="journal article" date="2021" name="Sci. Rep.">
        <title>Genome sequencing of the multicellular alga Astrephomene provides insights into convergent evolution of germ-soma differentiation.</title>
        <authorList>
            <person name="Yamashita S."/>
            <person name="Yamamoto K."/>
            <person name="Matsuzaki R."/>
            <person name="Suzuki S."/>
            <person name="Yamaguchi H."/>
            <person name="Hirooka S."/>
            <person name="Minakuchi Y."/>
            <person name="Miyagishima S."/>
            <person name="Kawachi M."/>
            <person name="Toyoda A."/>
            <person name="Nozaki H."/>
        </authorList>
    </citation>
    <scope>NUCLEOTIDE SEQUENCE [LARGE SCALE GENOMIC DNA]</scope>
    <source>
        <strain evidence="9 10">NIES-4017</strain>
    </source>
</reference>
<organism evidence="9 10">
    <name type="scientific">Astrephomene gubernaculifera</name>
    <dbReference type="NCBI Taxonomy" id="47775"/>
    <lineage>
        <taxon>Eukaryota</taxon>
        <taxon>Viridiplantae</taxon>
        <taxon>Chlorophyta</taxon>
        <taxon>core chlorophytes</taxon>
        <taxon>Chlorophyceae</taxon>
        <taxon>CS clade</taxon>
        <taxon>Chlamydomonadales</taxon>
        <taxon>Astrephomenaceae</taxon>
        <taxon>Astrephomene</taxon>
    </lineage>
</organism>
<comment type="similarity">
    <text evidence="7">Belongs to the protein kinase superfamily.</text>
</comment>
<dbReference type="SUPFAM" id="SSF56112">
    <property type="entry name" value="Protein kinase-like (PK-like)"/>
    <property type="match status" value="1"/>
</dbReference>
<dbReference type="PROSITE" id="PS00108">
    <property type="entry name" value="PROTEIN_KINASE_ST"/>
    <property type="match status" value="1"/>
</dbReference>
<dbReference type="PANTHER" id="PTHR44329">
    <property type="entry name" value="SERINE/THREONINE-PROTEIN KINASE TNNI3K-RELATED"/>
    <property type="match status" value="1"/>
</dbReference>
<proteinExistence type="inferred from homology"/>
<accession>A0AAD3DJ19</accession>
<dbReference type="PROSITE" id="PS50011">
    <property type="entry name" value="PROTEIN_KINASE_DOM"/>
    <property type="match status" value="1"/>
</dbReference>
<evidence type="ECO:0000259" key="8">
    <source>
        <dbReference type="PROSITE" id="PS50011"/>
    </source>
</evidence>
<dbReference type="InterPro" id="IPR011009">
    <property type="entry name" value="Kinase-like_dom_sf"/>
</dbReference>
<evidence type="ECO:0000256" key="7">
    <source>
        <dbReference type="RuleBase" id="RU000304"/>
    </source>
</evidence>
<keyword evidence="1 7" id="KW-0723">Serine/threonine-protein kinase</keyword>
<evidence type="ECO:0000256" key="5">
    <source>
        <dbReference type="ARBA" id="ARBA00022840"/>
    </source>
</evidence>
<dbReference type="EMBL" id="BMAR01000002">
    <property type="protein sequence ID" value="GFR41618.1"/>
    <property type="molecule type" value="Genomic_DNA"/>
</dbReference>
<keyword evidence="10" id="KW-1185">Reference proteome</keyword>
<protein>
    <recommendedName>
        <fullName evidence="8">Protein kinase domain-containing protein</fullName>
    </recommendedName>
</protein>
<keyword evidence="2" id="KW-0808">Transferase</keyword>
<dbReference type="GO" id="GO:0005524">
    <property type="term" value="F:ATP binding"/>
    <property type="evidence" value="ECO:0007669"/>
    <property type="project" value="UniProtKB-UniRule"/>
</dbReference>
<dbReference type="PANTHER" id="PTHR44329:SF289">
    <property type="entry name" value="SERINE_THREONINE-PROTEIN KINASE VIK"/>
    <property type="match status" value="1"/>
</dbReference>
<dbReference type="AlphaFoldDB" id="A0AAD3DJ19"/>
<feature type="binding site" evidence="6">
    <location>
        <position position="71"/>
    </location>
    <ligand>
        <name>ATP</name>
        <dbReference type="ChEBI" id="CHEBI:30616"/>
    </ligand>
</feature>
<sequence>MERSKELSFSVRNSGDVAQPVGSSPGFVGDLQLLSGEELEARLQIHERIGGGSSARVYRGTLDSSVPVAIKVLHPHAAQRESTLQEFWREAQILARLQHKHIVRLHALAHLPPNFGGLPTRRYTWGIVTEYMEAGTVTKLVQDAAKAYKLQQRFRQQLAAAAAAAAAGGISAAQPERSGSLRNLKNSLSFLRRRSLTAEGAAVAPPSPMKRAAAALQQAVSPSGGGGGVAAAATAVAVTAANQPGVSSRVPSVMHEAPPPLPYSDREALQWCMELALALQFLHAQTPPVVHRDVKTDNVLMAVAAAEYWVFPAHMAVWHGGCCP</sequence>
<evidence type="ECO:0000256" key="1">
    <source>
        <dbReference type="ARBA" id="ARBA00022527"/>
    </source>
</evidence>
<feature type="domain" description="Protein kinase" evidence="8">
    <location>
        <begin position="43"/>
        <end position="324"/>
    </location>
</feature>
<name>A0AAD3DJ19_9CHLO</name>
<dbReference type="PROSITE" id="PS00107">
    <property type="entry name" value="PROTEIN_KINASE_ATP"/>
    <property type="match status" value="1"/>
</dbReference>
<keyword evidence="3 6" id="KW-0547">Nucleotide-binding</keyword>
<dbReference type="InterPro" id="IPR051681">
    <property type="entry name" value="Ser/Thr_Kinases-Pseudokinases"/>
</dbReference>
<gene>
    <name evidence="9" type="ORF">Agub_g2343</name>
</gene>
<dbReference type="InterPro" id="IPR017441">
    <property type="entry name" value="Protein_kinase_ATP_BS"/>
</dbReference>
<evidence type="ECO:0000256" key="3">
    <source>
        <dbReference type="ARBA" id="ARBA00022741"/>
    </source>
</evidence>
<dbReference type="Proteomes" id="UP001054857">
    <property type="component" value="Unassembled WGS sequence"/>
</dbReference>
<comment type="caution">
    <text evidence="9">The sequence shown here is derived from an EMBL/GenBank/DDBJ whole genome shotgun (WGS) entry which is preliminary data.</text>
</comment>
<dbReference type="InterPro" id="IPR001245">
    <property type="entry name" value="Ser-Thr/Tyr_kinase_cat_dom"/>
</dbReference>
<dbReference type="SMART" id="SM00220">
    <property type="entry name" value="S_TKc"/>
    <property type="match status" value="1"/>
</dbReference>
<keyword evidence="4" id="KW-0418">Kinase</keyword>
<evidence type="ECO:0000313" key="10">
    <source>
        <dbReference type="Proteomes" id="UP001054857"/>
    </source>
</evidence>
<evidence type="ECO:0000256" key="2">
    <source>
        <dbReference type="ARBA" id="ARBA00022679"/>
    </source>
</evidence>
<evidence type="ECO:0000256" key="6">
    <source>
        <dbReference type="PROSITE-ProRule" id="PRU10141"/>
    </source>
</evidence>
<evidence type="ECO:0000313" key="9">
    <source>
        <dbReference type="EMBL" id="GFR41618.1"/>
    </source>
</evidence>
<dbReference type="GO" id="GO:0004674">
    <property type="term" value="F:protein serine/threonine kinase activity"/>
    <property type="evidence" value="ECO:0007669"/>
    <property type="project" value="UniProtKB-KW"/>
</dbReference>
<dbReference type="Gene3D" id="1.10.510.10">
    <property type="entry name" value="Transferase(Phosphotransferase) domain 1"/>
    <property type="match status" value="2"/>
</dbReference>
<dbReference type="InterPro" id="IPR008271">
    <property type="entry name" value="Ser/Thr_kinase_AS"/>
</dbReference>
<dbReference type="InterPro" id="IPR000719">
    <property type="entry name" value="Prot_kinase_dom"/>
</dbReference>
<keyword evidence="5 6" id="KW-0067">ATP-binding</keyword>
<dbReference type="Pfam" id="PF07714">
    <property type="entry name" value="PK_Tyr_Ser-Thr"/>
    <property type="match status" value="1"/>
</dbReference>